<dbReference type="InterPro" id="IPR039100">
    <property type="entry name" value="Sdo1/SBDS-like"/>
</dbReference>
<dbReference type="SUPFAM" id="SSF89895">
    <property type="entry name" value="FYSH domain"/>
    <property type="match status" value="1"/>
</dbReference>
<evidence type="ECO:0000259" key="2">
    <source>
        <dbReference type="Pfam" id="PF01172"/>
    </source>
</evidence>
<protein>
    <submittedName>
        <fullName evidence="3">Ribosome maturation protein</fullName>
    </submittedName>
</protein>
<feature type="region of interest" description="Disordered" evidence="1">
    <location>
        <begin position="93"/>
        <end position="114"/>
    </location>
</feature>
<comment type="caution">
    <text evidence="3">The sequence shown here is derived from an EMBL/GenBank/DDBJ whole genome shotgun (WGS) entry which is preliminary data.</text>
</comment>
<dbReference type="RefSeq" id="XP_056493506.1">
    <property type="nucleotide sequence ID" value="XM_056624924.1"/>
</dbReference>
<dbReference type="InterPro" id="IPR019783">
    <property type="entry name" value="SDO1/SBDS_N"/>
</dbReference>
<dbReference type="Gene3D" id="3.30.1250.10">
    <property type="entry name" value="Ribosome maturation protein SBDS, N-terminal domain"/>
    <property type="match status" value="1"/>
</dbReference>
<dbReference type="AlphaFoldDB" id="A0A9W9W9Y9"/>
<dbReference type="InterPro" id="IPR036786">
    <property type="entry name" value="Ribosome_mat_SBDS_N_sf"/>
</dbReference>
<dbReference type="PANTHER" id="PTHR10927">
    <property type="entry name" value="RIBOSOME MATURATION PROTEIN SBDS"/>
    <property type="match status" value="1"/>
</dbReference>
<reference evidence="3" key="1">
    <citation type="submission" date="2022-12" db="EMBL/GenBank/DDBJ databases">
        <authorList>
            <person name="Petersen C."/>
        </authorList>
    </citation>
    <scope>NUCLEOTIDE SEQUENCE</scope>
    <source>
        <strain evidence="3">IBT 29677</strain>
    </source>
</reference>
<dbReference type="PANTHER" id="PTHR10927:SF2">
    <property type="entry name" value="RESTRICTION OF TELOMERE CAPPING PROTEIN 3"/>
    <property type="match status" value="1"/>
</dbReference>
<sequence>MVGGTTRQSKVFYQGQTEDFVIFVADIVTAQKWKTYHSIPLEQVMDVWKIYSSHQHGPQGMHNEASKATLEHEFGTSNDREVIFHILEKGELQEGTASERQAVRNESQGSRGIH</sequence>
<evidence type="ECO:0000256" key="1">
    <source>
        <dbReference type="SAM" id="MobiDB-lite"/>
    </source>
</evidence>
<organism evidence="3 4">
    <name type="scientific">Penicillium cosmopolitanum</name>
    <dbReference type="NCBI Taxonomy" id="1131564"/>
    <lineage>
        <taxon>Eukaryota</taxon>
        <taxon>Fungi</taxon>
        <taxon>Dikarya</taxon>
        <taxon>Ascomycota</taxon>
        <taxon>Pezizomycotina</taxon>
        <taxon>Eurotiomycetes</taxon>
        <taxon>Eurotiomycetidae</taxon>
        <taxon>Eurotiales</taxon>
        <taxon>Aspergillaceae</taxon>
        <taxon>Penicillium</taxon>
    </lineage>
</organism>
<name>A0A9W9W9Y9_9EURO</name>
<dbReference type="GeneID" id="81363904"/>
<proteinExistence type="predicted"/>
<evidence type="ECO:0000313" key="4">
    <source>
        <dbReference type="Proteomes" id="UP001147747"/>
    </source>
</evidence>
<dbReference type="OrthoDB" id="2567806at2759"/>
<feature type="compositionally biased region" description="Polar residues" evidence="1">
    <location>
        <begin position="95"/>
        <end position="114"/>
    </location>
</feature>
<reference evidence="3" key="2">
    <citation type="journal article" date="2023" name="IMA Fungus">
        <title>Comparative genomic study of the Penicillium genus elucidates a diverse pangenome and 15 lateral gene transfer events.</title>
        <authorList>
            <person name="Petersen C."/>
            <person name="Sorensen T."/>
            <person name="Nielsen M.R."/>
            <person name="Sondergaard T.E."/>
            <person name="Sorensen J.L."/>
            <person name="Fitzpatrick D.A."/>
            <person name="Frisvad J.C."/>
            <person name="Nielsen K.L."/>
        </authorList>
    </citation>
    <scope>NUCLEOTIDE SEQUENCE</scope>
    <source>
        <strain evidence="3">IBT 29677</strain>
    </source>
</reference>
<accession>A0A9W9W9Y9</accession>
<dbReference type="EMBL" id="JAPZBU010000003">
    <property type="protein sequence ID" value="KAJ5413650.1"/>
    <property type="molecule type" value="Genomic_DNA"/>
</dbReference>
<keyword evidence="4" id="KW-1185">Reference proteome</keyword>
<gene>
    <name evidence="3" type="ORF">N7509_000277</name>
</gene>
<evidence type="ECO:0000313" key="3">
    <source>
        <dbReference type="EMBL" id="KAJ5413650.1"/>
    </source>
</evidence>
<feature type="domain" description="Ribosome maturation protein SDO1/SBDS N-terminal" evidence="2">
    <location>
        <begin position="8"/>
        <end position="99"/>
    </location>
</feature>
<dbReference type="Proteomes" id="UP001147747">
    <property type="component" value="Unassembled WGS sequence"/>
</dbReference>
<dbReference type="Pfam" id="PF01172">
    <property type="entry name" value="SBDS_N"/>
    <property type="match status" value="1"/>
</dbReference>